<dbReference type="InterPro" id="IPR050229">
    <property type="entry name" value="GlpE_sulfurtransferase"/>
</dbReference>
<dbReference type="PANTHER" id="PTHR43031">
    <property type="entry name" value="FAD-DEPENDENT OXIDOREDUCTASE"/>
    <property type="match status" value="1"/>
</dbReference>
<dbReference type="SMART" id="SM00450">
    <property type="entry name" value="RHOD"/>
    <property type="match status" value="1"/>
</dbReference>
<dbReference type="PANTHER" id="PTHR43031:SF18">
    <property type="entry name" value="RHODANESE-RELATED SULFURTRANSFERASES"/>
    <property type="match status" value="1"/>
</dbReference>
<keyword evidence="3" id="KW-0808">Transferase</keyword>
<name>A0A1I2WAX6_9GAMM</name>
<proteinExistence type="predicted"/>
<feature type="transmembrane region" description="Helical" evidence="1">
    <location>
        <begin position="12"/>
        <end position="28"/>
    </location>
</feature>
<evidence type="ECO:0000313" key="4">
    <source>
        <dbReference type="Proteomes" id="UP000198623"/>
    </source>
</evidence>
<dbReference type="Proteomes" id="UP000198623">
    <property type="component" value="Unassembled WGS sequence"/>
</dbReference>
<keyword evidence="1" id="KW-0812">Transmembrane</keyword>
<dbReference type="RefSeq" id="WP_090730980.1">
    <property type="nucleotide sequence ID" value="NZ_FOOU01000024.1"/>
</dbReference>
<keyword evidence="1" id="KW-1133">Transmembrane helix</keyword>
<dbReference type="GO" id="GO:0016740">
    <property type="term" value="F:transferase activity"/>
    <property type="evidence" value="ECO:0007669"/>
    <property type="project" value="UniProtKB-KW"/>
</dbReference>
<evidence type="ECO:0000313" key="3">
    <source>
        <dbReference type="EMBL" id="SFG98462.1"/>
    </source>
</evidence>
<dbReference type="InterPro" id="IPR001763">
    <property type="entry name" value="Rhodanese-like_dom"/>
</dbReference>
<reference evidence="4" key="1">
    <citation type="submission" date="2016-10" db="EMBL/GenBank/DDBJ databases">
        <authorList>
            <person name="Varghese N."/>
            <person name="Submissions S."/>
        </authorList>
    </citation>
    <scope>NUCLEOTIDE SEQUENCE [LARGE SCALE GENOMIC DNA]</scope>
    <source>
        <strain evidence="4">CGMCC 1.10971</strain>
    </source>
</reference>
<feature type="domain" description="Rhodanese" evidence="2">
    <location>
        <begin position="47"/>
        <end position="137"/>
    </location>
</feature>
<dbReference type="Pfam" id="PF00581">
    <property type="entry name" value="Rhodanese"/>
    <property type="match status" value="1"/>
</dbReference>
<keyword evidence="1" id="KW-0472">Membrane</keyword>
<dbReference type="SUPFAM" id="SSF52821">
    <property type="entry name" value="Rhodanese/Cell cycle control phosphatase"/>
    <property type="match status" value="1"/>
</dbReference>
<dbReference type="OrthoDB" id="9808735at2"/>
<protein>
    <submittedName>
        <fullName evidence="3">Rhodanese-related sulfurtransferase</fullName>
    </submittedName>
</protein>
<accession>A0A1I2WAX6</accession>
<keyword evidence="4" id="KW-1185">Reference proteome</keyword>
<evidence type="ECO:0000256" key="1">
    <source>
        <dbReference type="SAM" id="Phobius"/>
    </source>
</evidence>
<dbReference type="Gene3D" id="3.40.250.10">
    <property type="entry name" value="Rhodanese-like domain"/>
    <property type="match status" value="1"/>
</dbReference>
<dbReference type="AlphaFoldDB" id="A0A1I2WAX6"/>
<dbReference type="PROSITE" id="PS50206">
    <property type="entry name" value="RHODANESE_3"/>
    <property type="match status" value="1"/>
</dbReference>
<sequence>MEQLIEFATNNFMLIAAWLLTLLMIMWTEGQKAGKSVSPATATQLMNKQDAVLIDIRTKKEWDTGHITGSRHIPLADFSRRFNEIEKFKTRPVIVVCNLGQTAGAASKQLKAAGFENVLRLQGGITEWKGQNLPIVKKA</sequence>
<dbReference type="InterPro" id="IPR036873">
    <property type="entry name" value="Rhodanese-like_dom_sf"/>
</dbReference>
<gene>
    <name evidence="3" type="ORF">SAMN05216175_12419</name>
</gene>
<dbReference type="STRING" id="1045558.SAMN05216175_12419"/>
<evidence type="ECO:0000259" key="2">
    <source>
        <dbReference type="PROSITE" id="PS50206"/>
    </source>
</evidence>
<organism evidence="3 4">
    <name type="scientific">Neptunomonas qingdaonensis</name>
    <dbReference type="NCBI Taxonomy" id="1045558"/>
    <lineage>
        <taxon>Bacteria</taxon>
        <taxon>Pseudomonadati</taxon>
        <taxon>Pseudomonadota</taxon>
        <taxon>Gammaproteobacteria</taxon>
        <taxon>Oceanospirillales</taxon>
        <taxon>Oceanospirillaceae</taxon>
        <taxon>Neptunomonas</taxon>
    </lineage>
</organism>
<dbReference type="CDD" id="cd00158">
    <property type="entry name" value="RHOD"/>
    <property type="match status" value="1"/>
</dbReference>
<dbReference type="EMBL" id="FOOU01000024">
    <property type="protein sequence ID" value="SFG98462.1"/>
    <property type="molecule type" value="Genomic_DNA"/>
</dbReference>